<dbReference type="AlphaFoldDB" id="A0A4P8WK56"/>
<proteinExistence type="predicted"/>
<dbReference type="EMBL" id="CP040330">
    <property type="protein sequence ID" value="QCS43897.1"/>
    <property type="molecule type" value="Genomic_DNA"/>
</dbReference>
<evidence type="ECO:0000313" key="2">
    <source>
        <dbReference type="Proteomes" id="UP000302218"/>
    </source>
</evidence>
<gene>
    <name evidence="1" type="ORF">FEJ81_16655</name>
</gene>
<dbReference type="RefSeq" id="WP_138246347.1">
    <property type="nucleotide sequence ID" value="NZ_CP040330.1"/>
</dbReference>
<evidence type="ECO:0000313" key="1">
    <source>
        <dbReference type="EMBL" id="QCS43897.1"/>
    </source>
</evidence>
<dbReference type="KEGG" id="nvr:FEJ81_16655"/>
<accession>A0A4P8WK56</accession>
<name>A0A4P8WK56_9EURY</name>
<organism evidence="1 2">
    <name type="scientific">Natrinema versiforme</name>
    <dbReference type="NCBI Taxonomy" id="88724"/>
    <lineage>
        <taxon>Archaea</taxon>
        <taxon>Methanobacteriati</taxon>
        <taxon>Methanobacteriota</taxon>
        <taxon>Stenosarchaea group</taxon>
        <taxon>Halobacteria</taxon>
        <taxon>Halobacteriales</taxon>
        <taxon>Natrialbaceae</taxon>
        <taxon>Natrinema</taxon>
    </lineage>
</organism>
<protein>
    <submittedName>
        <fullName evidence="1">Uncharacterized protein</fullName>
    </submittedName>
</protein>
<dbReference type="GeneID" id="40266938"/>
<dbReference type="Proteomes" id="UP000302218">
    <property type="component" value="Chromosome"/>
</dbReference>
<sequence length="59" mass="6760">MDIWYWDDFALACPNDDCDGEVYPHGDLDDARDETDNTVQCNSCEEVYELEAIPVEGKE</sequence>
<reference evidence="2" key="1">
    <citation type="submission" date="2019-05" db="EMBL/GenBank/DDBJ databases">
        <title>Genome sequence and methylation pattern of the halophilic Archaeon Natrinema versiforme BOL5-4.</title>
        <authorList>
            <person name="DasSarma P."/>
            <person name="Anton B.P."/>
            <person name="DasSarma S.L."/>
            <person name="Martinez F.L."/>
            <person name="Guzman D."/>
            <person name="Roberts R.J."/>
            <person name="DasSarma S."/>
        </authorList>
    </citation>
    <scope>NUCLEOTIDE SEQUENCE [LARGE SCALE GENOMIC DNA]</scope>
    <source>
        <strain evidence="2">BOL5-4</strain>
    </source>
</reference>